<evidence type="ECO:0000313" key="10">
    <source>
        <dbReference type="EMBL" id="AWV99485.1"/>
    </source>
</evidence>
<keyword evidence="4" id="KW-0560">Oxidoreductase</keyword>
<keyword evidence="11" id="KW-1185">Reference proteome</keyword>
<dbReference type="GO" id="GO:0003857">
    <property type="term" value="F:(3S)-3-hydroxyacyl-CoA dehydrogenase (NAD+) activity"/>
    <property type="evidence" value="ECO:0007669"/>
    <property type="project" value="UniProtKB-EC"/>
</dbReference>
<evidence type="ECO:0000313" key="11">
    <source>
        <dbReference type="Proteomes" id="UP000249873"/>
    </source>
</evidence>
<evidence type="ECO:0000259" key="8">
    <source>
        <dbReference type="Pfam" id="PF00725"/>
    </source>
</evidence>
<dbReference type="SUPFAM" id="SSF52096">
    <property type="entry name" value="ClpP/crotonase"/>
    <property type="match status" value="1"/>
</dbReference>
<feature type="domain" description="3-hydroxyacyl-CoA dehydrogenase C-terminal" evidence="8">
    <location>
        <begin position="208"/>
        <end position="307"/>
    </location>
</feature>
<feature type="domain" description="3-hydroxyacyl-CoA dehydrogenase NAD binding" evidence="9">
    <location>
        <begin position="7"/>
        <end position="205"/>
    </location>
</feature>
<comment type="pathway">
    <text evidence="1">Lipid metabolism; fatty acid beta-oxidation.</text>
</comment>
<name>A0A2Z4GEN0_9BACT</name>
<dbReference type="InterPro" id="IPR006176">
    <property type="entry name" value="3-OHacyl-CoA_DH_NAD-bd"/>
</dbReference>
<keyword evidence="3" id="KW-0442">Lipid degradation</keyword>
<dbReference type="CDD" id="cd06558">
    <property type="entry name" value="crotonase-like"/>
    <property type="match status" value="1"/>
</dbReference>
<dbReference type="Gene3D" id="3.90.226.10">
    <property type="entry name" value="2-enoyl-CoA Hydratase, Chain A, domain 1"/>
    <property type="match status" value="1"/>
</dbReference>
<dbReference type="Pfam" id="PF00378">
    <property type="entry name" value="ECH_1"/>
    <property type="match status" value="1"/>
</dbReference>
<dbReference type="InterPro" id="IPR036291">
    <property type="entry name" value="NAD(P)-bd_dom_sf"/>
</dbReference>
<dbReference type="Proteomes" id="UP000249873">
    <property type="component" value="Chromosome"/>
</dbReference>
<evidence type="ECO:0000256" key="3">
    <source>
        <dbReference type="ARBA" id="ARBA00022963"/>
    </source>
</evidence>
<evidence type="ECO:0000256" key="2">
    <source>
        <dbReference type="ARBA" id="ARBA00022832"/>
    </source>
</evidence>
<dbReference type="RefSeq" id="WP_111372853.1">
    <property type="nucleotide sequence ID" value="NZ_CP029480.1"/>
</dbReference>
<dbReference type="SUPFAM" id="SSF51735">
    <property type="entry name" value="NAD(P)-binding Rossmann-fold domains"/>
    <property type="match status" value="1"/>
</dbReference>
<dbReference type="PANTHER" id="PTHR48075">
    <property type="entry name" value="3-HYDROXYACYL-COA DEHYDROGENASE FAMILY PROTEIN"/>
    <property type="match status" value="1"/>
</dbReference>
<comment type="catalytic activity">
    <reaction evidence="7">
        <text>a (3S)-3-hydroxyacyl-CoA + NAD(+) = a 3-oxoacyl-CoA + NADH + H(+)</text>
        <dbReference type="Rhea" id="RHEA:22432"/>
        <dbReference type="ChEBI" id="CHEBI:15378"/>
        <dbReference type="ChEBI" id="CHEBI:57318"/>
        <dbReference type="ChEBI" id="CHEBI:57540"/>
        <dbReference type="ChEBI" id="CHEBI:57945"/>
        <dbReference type="ChEBI" id="CHEBI:90726"/>
        <dbReference type="EC" id="1.1.1.35"/>
    </reaction>
</comment>
<dbReference type="Pfam" id="PF02737">
    <property type="entry name" value="3HCDH_N"/>
    <property type="match status" value="1"/>
</dbReference>
<dbReference type="EMBL" id="CP029480">
    <property type="protein sequence ID" value="AWV99485.1"/>
    <property type="molecule type" value="Genomic_DNA"/>
</dbReference>
<protein>
    <submittedName>
        <fullName evidence="10">3-hydroxyacyl-CoA dehydrogenase</fullName>
    </submittedName>
</protein>
<dbReference type="UniPathway" id="UPA00659"/>
<dbReference type="GO" id="GO:0070403">
    <property type="term" value="F:NAD+ binding"/>
    <property type="evidence" value="ECO:0007669"/>
    <property type="project" value="InterPro"/>
</dbReference>
<gene>
    <name evidence="10" type="ORF">DJ013_15470</name>
</gene>
<keyword evidence="6" id="KW-0443">Lipid metabolism</keyword>
<evidence type="ECO:0000256" key="1">
    <source>
        <dbReference type="ARBA" id="ARBA00005005"/>
    </source>
</evidence>
<keyword evidence="2" id="KW-0276">Fatty acid metabolism</keyword>
<dbReference type="InterPro" id="IPR006108">
    <property type="entry name" value="3HC_DH_C"/>
</dbReference>
<dbReference type="Gene3D" id="1.10.1040.50">
    <property type="match status" value="1"/>
</dbReference>
<accession>A0A2Z4GEN0</accession>
<dbReference type="Pfam" id="PF00725">
    <property type="entry name" value="3HCDH"/>
    <property type="match status" value="1"/>
</dbReference>
<dbReference type="InterPro" id="IPR008927">
    <property type="entry name" value="6-PGluconate_DH-like_C_sf"/>
</dbReference>
<dbReference type="AlphaFoldDB" id="A0A2Z4GEN0"/>
<proteinExistence type="predicted"/>
<keyword evidence="5" id="KW-0520">NAD</keyword>
<reference evidence="10 11" key="1">
    <citation type="submission" date="2018-05" db="EMBL/GenBank/DDBJ databases">
        <title>Complete genome sequence of Arcticibacterium luteifluviistationis SM1504T, a cytophagaceae bacterium isolated from Arctic surface seawater.</title>
        <authorList>
            <person name="Li Y."/>
            <person name="Qin Q.-L."/>
        </authorList>
    </citation>
    <scope>NUCLEOTIDE SEQUENCE [LARGE SCALE GENOMIC DNA]</scope>
    <source>
        <strain evidence="10 11">SM1504</strain>
    </source>
</reference>
<evidence type="ECO:0000256" key="5">
    <source>
        <dbReference type="ARBA" id="ARBA00023027"/>
    </source>
</evidence>
<evidence type="ECO:0000256" key="6">
    <source>
        <dbReference type="ARBA" id="ARBA00023098"/>
    </source>
</evidence>
<dbReference type="Gene3D" id="3.40.50.720">
    <property type="entry name" value="NAD(P)-binding Rossmann-like Domain"/>
    <property type="match status" value="1"/>
</dbReference>
<dbReference type="PANTHER" id="PTHR48075:SF7">
    <property type="entry name" value="3-HYDROXYACYL-COA DEHYDROGENASE-RELATED"/>
    <property type="match status" value="1"/>
</dbReference>
<dbReference type="SUPFAM" id="SSF48179">
    <property type="entry name" value="6-phosphogluconate dehydrogenase C-terminal domain-like"/>
    <property type="match status" value="2"/>
</dbReference>
<dbReference type="GO" id="GO:0006635">
    <property type="term" value="P:fatty acid beta-oxidation"/>
    <property type="evidence" value="ECO:0007669"/>
    <property type="project" value="UniProtKB-UniPathway"/>
</dbReference>
<evidence type="ECO:0000256" key="4">
    <source>
        <dbReference type="ARBA" id="ARBA00023002"/>
    </source>
</evidence>
<evidence type="ECO:0000259" key="9">
    <source>
        <dbReference type="Pfam" id="PF02737"/>
    </source>
</evidence>
<dbReference type="InterPro" id="IPR001753">
    <property type="entry name" value="Enoyl-CoA_hydra/iso"/>
</dbReference>
<sequence length="801" mass="88146">MNRKINKVAVLGAGIMGSRIALHFANIGCQVLLLDMVPREPNDAEKAKGLGTDSPYVRNRIVTDMFTAAVKGKPNSTYNNEVVKRVSLGNFDDDMSKIKDVDWIIEVVVERLDIKKIIYEKVEAHRKPGTLVSSNTSGIPIHLMSEGRSEDFQKHFCGTHFFNPPRYLRLLEIIPGPKTDQGIIDFLMHYGDLYLGKQTVLCKDTPAFIANRLGIYAMVQTIRTAADMGLTVEQVDKLTGPVVGRPKSGSFRLSDVVGLDTTVNVCNNLKATLKNDESSTAFELPPIMASLMEKKWLGDKTGQGFYKKTKEKGQTVILALDFDTLEYRPTEKVRFDTLGATKNIDNLADRFSVLLAGKDAAGEFYRKTLTDAFKYASFRIPEIADELFRVDDAIKAGFGWQMGLFETADAVGVKKFVEIAEAEGNKPSQWVYDMLAAGNESFYKVENGKRLYYDIPSKSYLVIPGTESFIILDNIRKTNVIWKNAGSSIFDLGDGIAGIEFHSKMNTFGAEVVEGLNKAYAVAEKDFRGLVVGNDSHEAFSAGANLAMLFMYAIEQDFDEINMMIAQFQQTMMKARYSPIPVVTAAHTLALGGGTELNLHADKVVAAAETYMGLVEVGVGVIPGGGGTKEMALRCSDAYKPGDTELNILQAAFMNIAQAKVSSSAHEAMEMGYLKEGRDQIVLNRSRLIAEAKQAAVELAENGYTMPTKRTDIKVQGKAGIALFKAGIKSMRLGNYISDHDALIVDKLAYVISGGDLSYAQNVTEDYLLDLEREAFLSLCGEQKTLERMQGLLTTGKPPRN</sequence>
<organism evidence="10 11">
    <name type="scientific">Arcticibacterium luteifluviistationis</name>
    <dbReference type="NCBI Taxonomy" id="1784714"/>
    <lineage>
        <taxon>Bacteria</taxon>
        <taxon>Pseudomonadati</taxon>
        <taxon>Bacteroidota</taxon>
        <taxon>Cytophagia</taxon>
        <taxon>Cytophagales</taxon>
        <taxon>Leadbetterellaceae</taxon>
        <taxon>Arcticibacterium</taxon>
    </lineage>
</organism>
<evidence type="ECO:0000256" key="7">
    <source>
        <dbReference type="ARBA" id="ARBA00049556"/>
    </source>
</evidence>
<dbReference type="InterPro" id="IPR029045">
    <property type="entry name" value="ClpP/crotonase-like_dom_sf"/>
</dbReference>
<dbReference type="KEGG" id="als:DJ013_15470"/>
<dbReference type="OrthoDB" id="9771883at2"/>